<gene>
    <name evidence="2" type="ORF">CURHAP_LOCUS744</name>
    <name evidence="3" type="ORF">ORAREDHAP_LOCUS727</name>
</gene>
<keyword evidence="5" id="KW-1185">Reference proteome</keyword>
<dbReference type="AlphaFoldDB" id="A0A6J5TFP0"/>
<evidence type="ECO:0000313" key="3">
    <source>
        <dbReference type="EMBL" id="CAB4292383.1"/>
    </source>
</evidence>
<feature type="region of interest" description="Disordered" evidence="1">
    <location>
        <begin position="1"/>
        <end position="31"/>
    </location>
</feature>
<reference evidence="2 4" key="2">
    <citation type="submission" date="2020-05" db="EMBL/GenBank/DDBJ databases">
        <authorList>
            <person name="Campoy J."/>
            <person name="Schneeberger K."/>
            <person name="Spophaly S."/>
        </authorList>
    </citation>
    <scope>NUCLEOTIDE SEQUENCE [LARGE SCALE GENOMIC DNA]</scope>
    <source>
        <strain evidence="2">PruArmRojPasFocal</strain>
    </source>
</reference>
<dbReference type="EMBL" id="CAEKKB010000001">
    <property type="protein sequence ID" value="CAB4292383.1"/>
    <property type="molecule type" value="Genomic_DNA"/>
</dbReference>
<name>A0A6J5TFP0_PRUAR</name>
<reference evidence="5" key="1">
    <citation type="journal article" date="2020" name="Genome Biol.">
        <title>Gamete binning: chromosome-level and haplotype-resolved genome assembly enabled by high-throughput single-cell sequencing of gamete genomes.</title>
        <authorList>
            <person name="Campoy J.A."/>
            <person name="Sun H."/>
            <person name="Goel M."/>
            <person name="Jiao W.-B."/>
            <person name="Folz-Donahue K."/>
            <person name="Wang N."/>
            <person name="Rubio M."/>
            <person name="Liu C."/>
            <person name="Kukat C."/>
            <person name="Ruiz D."/>
            <person name="Huettel B."/>
            <person name="Schneeberger K."/>
        </authorList>
    </citation>
    <scope>NUCLEOTIDE SEQUENCE [LARGE SCALE GENOMIC DNA]</scope>
    <source>
        <strain evidence="5">cv. Rojo Pasion</strain>
    </source>
</reference>
<proteinExistence type="predicted"/>
<organism evidence="2 4">
    <name type="scientific">Prunus armeniaca</name>
    <name type="common">Apricot</name>
    <name type="synonym">Armeniaca vulgaris</name>
    <dbReference type="NCBI Taxonomy" id="36596"/>
    <lineage>
        <taxon>Eukaryota</taxon>
        <taxon>Viridiplantae</taxon>
        <taxon>Streptophyta</taxon>
        <taxon>Embryophyta</taxon>
        <taxon>Tracheophyta</taxon>
        <taxon>Spermatophyta</taxon>
        <taxon>Magnoliopsida</taxon>
        <taxon>eudicotyledons</taxon>
        <taxon>Gunneridae</taxon>
        <taxon>Pentapetalae</taxon>
        <taxon>rosids</taxon>
        <taxon>fabids</taxon>
        <taxon>Rosales</taxon>
        <taxon>Rosaceae</taxon>
        <taxon>Amygdaloideae</taxon>
        <taxon>Amygdaleae</taxon>
        <taxon>Prunus</taxon>
    </lineage>
</organism>
<evidence type="ECO:0000256" key="1">
    <source>
        <dbReference type="SAM" id="MobiDB-lite"/>
    </source>
</evidence>
<dbReference type="Proteomes" id="UP000507245">
    <property type="component" value="Unassembled WGS sequence"/>
</dbReference>
<protein>
    <submittedName>
        <fullName evidence="2">Uncharacterized protein</fullName>
    </submittedName>
</protein>
<evidence type="ECO:0000313" key="2">
    <source>
        <dbReference type="EMBL" id="CAB4261815.1"/>
    </source>
</evidence>
<evidence type="ECO:0000313" key="4">
    <source>
        <dbReference type="Proteomes" id="UP000507222"/>
    </source>
</evidence>
<evidence type="ECO:0000313" key="5">
    <source>
        <dbReference type="Proteomes" id="UP000507245"/>
    </source>
</evidence>
<dbReference type="Proteomes" id="UP000507222">
    <property type="component" value="Unassembled WGS sequence"/>
</dbReference>
<sequence>MLNHRALPSQNPTYRTVGTEQSNEGLRTGGVESNLVQPPYCYGPKLNSPALLLLPSQDPTLGIFEPWRNLPTVGMPSSRLYRSCEPRRSALLPNSSHDLVFLLLTAVSEPSSNFTPKLLSCRRPGTRKS</sequence>
<dbReference type="EMBL" id="CAEKDK010000001">
    <property type="protein sequence ID" value="CAB4261815.1"/>
    <property type="molecule type" value="Genomic_DNA"/>
</dbReference>
<feature type="compositionally biased region" description="Polar residues" evidence="1">
    <location>
        <begin position="8"/>
        <end position="25"/>
    </location>
</feature>
<accession>A0A6J5TFP0</accession>